<protein>
    <submittedName>
        <fullName evidence="1">Uncharacterized protein</fullName>
    </submittedName>
</protein>
<accession>A0A117NH20</accession>
<keyword evidence="1" id="KW-0496">Mitochondrion</keyword>
<reference evidence="1" key="1">
    <citation type="journal article" date="2015" name="Genome Biol. Evol.">
        <title>Organellar Genomes of White Spruce (Picea glauca): Assembly and Annotation.</title>
        <authorList>
            <person name="Jackman S.D."/>
            <person name="Warren R.L."/>
            <person name="Gibb E.A."/>
            <person name="Vandervalk B.P."/>
            <person name="Mohamadi H."/>
            <person name="Chu J."/>
            <person name="Raymond A."/>
            <person name="Pleasance S."/>
            <person name="Coope R."/>
            <person name="Wildung M.R."/>
            <person name="Ritland C.E."/>
            <person name="Bousquet J."/>
            <person name="Jones S.J."/>
            <person name="Bohlmann J."/>
            <person name="Birol I."/>
        </authorList>
    </citation>
    <scope>NUCLEOTIDE SEQUENCE [LARGE SCALE GENOMIC DNA]</scope>
    <source>
        <tissue evidence="1">Flushing bud</tissue>
    </source>
</reference>
<proteinExistence type="predicted"/>
<sequence length="62" mass="7191">MQSYPTMIDDWLIKTTLWSYLTPRLHFMMSRESVCQSVSFTTNLLPPVSPLSKVRPERDGDS</sequence>
<dbReference type="AlphaFoldDB" id="A0A117NH20"/>
<geneLocation type="mitochondrion" evidence="1"/>
<dbReference type="EMBL" id="LKAM01000007">
    <property type="protein sequence ID" value="KUM47632.1"/>
    <property type="molecule type" value="Genomic_DNA"/>
</dbReference>
<evidence type="ECO:0000313" key="1">
    <source>
        <dbReference type="EMBL" id="KUM47632.1"/>
    </source>
</evidence>
<organism evidence="1">
    <name type="scientific">Picea glauca</name>
    <name type="common">White spruce</name>
    <name type="synonym">Pinus glauca</name>
    <dbReference type="NCBI Taxonomy" id="3330"/>
    <lineage>
        <taxon>Eukaryota</taxon>
        <taxon>Viridiplantae</taxon>
        <taxon>Streptophyta</taxon>
        <taxon>Embryophyta</taxon>
        <taxon>Tracheophyta</taxon>
        <taxon>Spermatophyta</taxon>
        <taxon>Pinopsida</taxon>
        <taxon>Pinidae</taxon>
        <taxon>Conifers I</taxon>
        <taxon>Pinales</taxon>
        <taxon>Pinaceae</taxon>
        <taxon>Picea</taxon>
    </lineage>
</organism>
<gene>
    <name evidence="1" type="ORF">ABT39_MTgene5819</name>
</gene>
<comment type="caution">
    <text evidence="1">The sequence shown here is derived from an EMBL/GenBank/DDBJ whole genome shotgun (WGS) entry which is preliminary data.</text>
</comment>
<name>A0A117NH20_PICGL</name>